<name>A0A0A8YGV0_ARUDO</name>
<organism evidence="2">
    <name type="scientific">Arundo donax</name>
    <name type="common">Giant reed</name>
    <name type="synonym">Donax arundinaceus</name>
    <dbReference type="NCBI Taxonomy" id="35708"/>
    <lineage>
        <taxon>Eukaryota</taxon>
        <taxon>Viridiplantae</taxon>
        <taxon>Streptophyta</taxon>
        <taxon>Embryophyta</taxon>
        <taxon>Tracheophyta</taxon>
        <taxon>Spermatophyta</taxon>
        <taxon>Magnoliopsida</taxon>
        <taxon>Liliopsida</taxon>
        <taxon>Poales</taxon>
        <taxon>Poaceae</taxon>
        <taxon>PACMAD clade</taxon>
        <taxon>Arundinoideae</taxon>
        <taxon>Arundineae</taxon>
        <taxon>Arundo</taxon>
    </lineage>
</organism>
<reference evidence="2" key="2">
    <citation type="journal article" date="2015" name="Data Brief">
        <title>Shoot transcriptome of the giant reed, Arundo donax.</title>
        <authorList>
            <person name="Barrero R.A."/>
            <person name="Guerrero F.D."/>
            <person name="Moolhuijzen P."/>
            <person name="Goolsby J.A."/>
            <person name="Tidwell J."/>
            <person name="Bellgard S.E."/>
            <person name="Bellgard M.I."/>
        </authorList>
    </citation>
    <scope>NUCLEOTIDE SEQUENCE</scope>
    <source>
        <tissue evidence="2">Shoot tissue taken approximately 20 cm above the soil surface</tissue>
    </source>
</reference>
<accession>A0A0A8YGV0</accession>
<dbReference type="EMBL" id="GBRH01272832">
    <property type="protein sequence ID" value="JAD25063.1"/>
    <property type="molecule type" value="Transcribed_RNA"/>
</dbReference>
<dbReference type="AlphaFoldDB" id="A0A0A8YGV0"/>
<keyword evidence="1" id="KW-1133">Transmembrane helix</keyword>
<keyword evidence="1" id="KW-0812">Transmembrane</keyword>
<evidence type="ECO:0000313" key="2">
    <source>
        <dbReference type="EMBL" id="JAD25063.1"/>
    </source>
</evidence>
<sequence>MVVARIWPPMLQIYKLVHTFFSWPALVQLMHLSAIVICCLRMVMLIPTSIQALHLSMIKLKAIRFIHIPVDSVFHLFY</sequence>
<evidence type="ECO:0000256" key="1">
    <source>
        <dbReference type="SAM" id="Phobius"/>
    </source>
</evidence>
<reference evidence="2" key="1">
    <citation type="submission" date="2014-09" db="EMBL/GenBank/DDBJ databases">
        <authorList>
            <person name="Magalhaes I.L.F."/>
            <person name="Oliveira U."/>
            <person name="Santos F.R."/>
            <person name="Vidigal T.H.D.A."/>
            <person name="Brescovit A.D."/>
            <person name="Santos A.J."/>
        </authorList>
    </citation>
    <scope>NUCLEOTIDE SEQUENCE</scope>
    <source>
        <tissue evidence="2">Shoot tissue taken approximately 20 cm above the soil surface</tissue>
    </source>
</reference>
<proteinExistence type="predicted"/>
<feature type="transmembrane region" description="Helical" evidence="1">
    <location>
        <begin position="20"/>
        <end position="43"/>
    </location>
</feature>
<keyword evidence="1" id="KW-0472">Membrane</keyword>
<protein>
    <submittedName>
        <fullName evidence="2">Uncharacterized protein</fullName>
    </submittedName>
</protein>